<dbReference type="AlphaFoldDB" id="A0A392MT21"/>
<proteinExistence type="predicted"/>
<name>A0A392MT21_9FABA</name>
<sequence length="46" mass="5322">MKSLLWIYLWTMFVASNQAFKVVSFCVWFHVPVNQRRAASGGFVAK</sequence>
<accession>A0A392MT21</accession>
<feature type="signal peptide" evidence="1">
    <location>
        <begin position="1"/>
        <end position="19"/>
    </location>
</feature>
<comment type="caution">
    <text evidence="2">The sequence shown here is derived from an EMBL/GenBank/DDBJ whole genome shotgun (WGS) entry which is preliminary data.</text>
</comment>
<keyword evidence="3" id="KW-1185">Reference proteome</keyword>
<evidence type="ECO:0000313" key="2">
    <source>
        <dbReference type="EMBL" id="MCH90175.1"/>
    </source>
</evidence>
<evidence type="ECO:0000256" key="1">
    <source>
        <dbReference type="SAM" id="SignalP"/>
    </source>
</evidence>
<organism evidence="2 3">
    <name type="scientific">Trifolium medium</name>
    <dbReference type="NCBI Taxonomy" id="97028"/>
    <lineage>
        <taxon>Eukaryota</taxon>
        <taxon>Viridiplantae</taxon>
        <taxon>Streptophyta</taxon>
        <taxon>Embryophyta</taxon>
        <taxon>Tracheophyta</taxon>
        <taxon>Spermatophyta</taxon>
        <taxon>Magnoliopsida</taxon>
        <taxon>eudicotyledons</taxon>
        <taxon>Gunneridae</taxon>
        <taxon>Pentapetalae</taxon>
        <taxon>rosids</taxon>
        <taxon>fabids</taxon>
        <taxon>Fabales</taxon>
        <taxon>Fabaceae</taxon>
        <taxon>Papilionoideae</taxon>
        <taxon>50 kb inversion clade</taxon>
        <taxon>NPAAA clade</taxon>
        <taxon>Hologalegina</taxon>
        <taxon>IRL clade</taxon>
        <taxon>Trifolieae</taxon>
        <taxon>Trifolium</taxon>
    </lineage>
</organism>
<keyword evidence="1" id="KW-0732">Signal</keyword>
<dbReference type="EMBL" id="LXQA010017758">
    <property type="protein sequence ID" value="MCH90175.1"/>
    <property type="molecule type" value="Genomic_DNA"/>
</dbReference>
<gene>
    <name evidence="2" type="ORF">A2U01_0011086</name>
</gene>
<feature type="non-terminal residue" evidence="2">
    <location>
        <position position="46"/>
    </location>
</feature>
<dbReference type="Proteomes" id="UP000265520">
    <property type="component" value="Unassembled WGS sequence"/>
</dbReference>
<reference evidence="2 3" key="1">
    <citation type="journal article" date="2018" name="Front. Plant Sci.">
        <title>Red Clover (Trifolium pratense) and Zigzag Clover (T. medium) - A Picture of Genomic Similarities and Differences.</title>
        <authorList>
            <person name="Dluhosova J."/>
            <person name="Istvanek J."/>
            <person name="Nedelnik J."/>
            <person name="Repkova J."/>
        </authorList>
    </citation>
    <scope>NUCLEOTIDE SEQUENCE [LARGE SCALE GENOMIC DNA]</scope>
    <source>
        <strain evidence="3">cv. 10/8</strain>
        <tissue evidence="2">Leaf</tissue>
    </source>
</reference>
<feature type="chain" id="PRO_5017462594" evidence="1">
    <location>
        <begin position="20"/>
        <end position="46"/>
    </location>
</feature>
<protein>
    <submittedName>
        <fullName evidence="2">Uncharacterized protein</fullName>
    </submittedName>
</protein>
<evidence type="ECO:0000313" key="3">
    <source>
        <dbReference type="Proteomes" id="UP000265520"/>
    </source>
</evidence>